<evidence type="ECO:0000313" key="3">
    <source>
        <dbReference type="EMBL" id="MFC4821186.1"/>
    </source>
</evidence>
<comment type="caution">
    <text evidence="3">The sequence shown here is derived from an EMBL/GenBank/DDBJ whole genome shotgun (WGS) entry which is preliminary data.</text>
</comment>
<name>A0ABV9QVV2_9GAMM</name>
<dbReference type="InterPro" id="IPR016155">
    <property type="entry name" value="Mopterin_synth/thiamin_S_b"/>
</dbReference>
<dbReference type="InterPro" id="IPR005346">
    <property type="entry name" value="RnfH"/>
</dbReference>
<evidence type="ECO:0000313" key="4">
    <source>
        <dbReference type="Proteomes" id="UP001595886"/>
    </source>
</evidence>
<comment type="similarity">
    <text evidence="1 2">Belongs to the UPF0125 (RnfH) family.</text>
</comment>
<dbReference type="PANTHER" id="PTHR37483">
    <property type="entry name" value="UPF0125 PROTEIN RATB"/>
    <property type="match status" value="1"/>
</dbReference>
<dbReference type="PANTHER" id="PTHR37483:SF1">
    <property type="entry name" value="UPF0125 PROTEIN RATB"/>
    <property type="match status" value="1"/>
</dbReference>
<evidence type="ECO:0000256" key="2">
    <source>
        <dbReference type="HAMAP-Rule" id="MF_00460"/>
    </source>
</evidence>
<keyword evidence="4" id="KW-1185">Reference proteome</keyword>
<dbReference type="Pfam" id="PF03658">
    <property type="entry name" value="Ub-RnfH"/>
    <property type="match status" value="1"/>
</dbReference>
<dbReference type="EMBL" id="JBHSHD010000010">
    <property type="protein sequence ID" value="MFC4821186.1"/>
    <property type="molecule type" value="Genomic_DNA"/>
</dbReference>
<dbReference type="RefSeq" id="WP_380021471.1">
    <property type="nucleotide sequence ID" value="NZ_JBHSHD010000010.1"/>
</dbReference>
<protein>
    <recommendedName>
        <fullName evidence="2">UPF0125 protein ACFO6Q_12690</fullName>
    </recommendedName>
</protein>
<proteinExistence type="inferred from homology"/>
<dbReference type="Proteomes" id="UP001595886">
    <property type="component" value="Unassembled WGS sequence"/>
</dbReference>
<dbReference type="Gene3D" id="3.10.20.280">
    <property type="entry name" value="RnfH-like"/>
    <property type="match status" value="1"/>
</dbReference>
<sequence>MPDAAAGIAVEVAYAEPQRQFLRRVELPDGSTVADAILASGIEREFAVEVAALAVGIWSRPVARETRLRDGDRVELYRPLQVDPKESRRRRAATRAKP</sequence>
<evidence type="ECO:0000256" key="1">
    <source>
        <dbReference type="ARBA" id="ARBA00010645"/>
    </source>
</evidence>
<dbReference type="NCBIfam" id="NF002490">
    <property type="entry name" value="PRK01777.1"/>
    <property type="match status" value="1"/>
</dbReference>
<organism evidence="3 4">
    <name type="scientific">Dokdonella ginsengisoli</name>
    <dbReference type="NCBI Taxonomy" id="363846"/>
    <lineage>
        <taxon>Bacteria</taxon>
        <taxon>Pseudomonadati</taxon>
        <taxon>Pseudomonadota</taxon>
        <taxon>Gammaproteobacteria</taxon>
        <taxon>Lysobacterales</taxon>
        <taxon>Rhodanobacteraceae</taxon>
        <taxon>Dokdonella</taxon>
    </lineage>
</organism>
<accession>A0ABV9QVV2</accession>
<dbReference type="SUPFAM" id="SSF54285">
    <property type="entry name" value="MoaD/ThiS"/>
    <property type="match status" value="1"/>
</dbReference>
<dbReference type="InterPro" id="IPR037021">
    <property type="entry name" value="RnfH_sf"/>
</dbReference>
<dbReference type="HAMAP" id="MF_00460">
    <property type="entry name" value="UPF0125_RnfH"/>
    <property type="match status" value="1"/>
</dbReference>
<reference evidence="4" key="1">
    <citation type="journal article" date="2019" name="Int. J. Syst. Evol. Microbiol.">
        <title>The Global Catalogue of Microorganisms (GCM) 10K type strain sequencing project: providing services to taxonomists for standard genome sequencing and annotation.</title>
        <authorList>
            <consortium name="The Broad Institute Genomics Platform"/>
            <consortium name="The Broad Institute Genome Sequencing Center for Infectious Disease"/>
            <person name="Wu L."/>
            <person name="Ma J."/>
        </authorList>
    </citation>
    <scope>NUCLEOTIDE SEQUENCE [LARGE SCALE GENOMIC DNA]</scope>
    <source>
        <strain evidence="4">CCUG 30340</strain>
    </source>
</reference>
<gene>
    <name evidence="3" type="ORF">ACFO6Q_12690</name>
</gene>